<keyword evidence="8 12" id="KW-1133">Transmembrane helix</keyword>
<keyword evidence="5" id="KW-0631">Potassium channel</keyword>
<keyword evidence="3" id="KW-0633">Potassium transport</keyword>
<dbReference type="GO" id="GO:0005249">
    <property type="term" value="F:voltage-gated potassium channel activity"/>
    <property type="evidence" value="ECO:0007669"/>
    <property type="project" value="InterPro"/>
</dbReference>
<feature type="transmembrane region" description="Helical" evidence="12">
    <location>
        <begin position="34"/>
        <end position="52"/>
    </location>
</feature>
<evidence type="ECO:0000256" key="2">
    <source>
        <dbReference type="ARBA" id="ARBA00022448"/>
    </source>
</evidence>
<dbReference type="OrthoDB" id="9810759at2"/>
<proteinExistence type="predicted"/>
<evidence type="ECO:0000313" key="15">
    <source>
        <dbReference type="Proteomes" id="UP000320496"/>
    </source>
</evidence>
<keyword evidence="10 12" id="KW-0472">Membrane</keyword>
<dbReference type="PANTHER" id="PTHR11537">
    <property type="entry name" value="VOLTAGE-GATED POTASSIUM CHANNEL"/>
    <property type="match status" value="1"/>
</dbReference>
<evidence type="ECO:0000256" key="4">
    <source>
        <dbReference type="ARBA" id="ARBA00022692"/>
    </source>
</evidence>
<keyword evidence="15" id="KW-1185">Reference proteome</keyword>
<evidence type="ECO:0000256" key="3">
    <source>
        <dbReference type="ARBA" id="ARBA00022538"/>
    </source>
</evidence>
<comment type="subcellular location">
    <subcellularLocation>
        <location evidence="1">Membrane</location>
        <topology evidence="1">Multi-pass membrane protein</topology>
    </subcellularLocation>
</comment>
<evidence type="ECO:0000256" key="7">
    <source>
        <dbReference type="ARBA" id="ARBA00022958"/>
    </source>
</evidence>
<gene>
    <name evidence="14" type="ORF">Mal4_33890</name>
</gene>
<keyword evidence="4 12" id="KW-0812">Transmembrane</keyword>
<dbReference type="RefSeq" id="WP_145370275.1">
    <property type="nucleotide sequence ID" value="NZ_CP036275.1"/>
</dbReference>
<feature type="domain" description="Ion transport" evidence="13">
    <location>
        <begin position="33"/>
        <end position="260"/>
    </location>
</feature>
<reference evidence="14 15" key="1">
    <citation type="submission" date="2019-02" db="EMBL/GenBank/DDBJ databases">
        <title>Deep-cultivation of Planctomycetes and their phenomic and genomic characterization uncovers novel biology.</title>
        <authorList>
            <person name="Wiegand S."/>
            <person name="Jogler M."/>
            <person name="Boedeker C."/>
            <person name="Pinto D."/>
            <person name="Vollmers J."/>
            <person name="Rivas-Marin E."/>
            <person name="Kohn T."/>
            <person name="Peeters S.H."/>
            <person name="Heuer A."/>
            <person name="Rast P."/>
            <person name="Oberbeckmann S."/>
            <person name="Bunk B."/>
            <person name="Jeske O."/>
            <person name="Meyerdierks A."/>
            <person name="Storesund J.E."/>
            <person name="Kallscheuer N."/>
            <person name="Luecker S."/>
            <person name="Lage O.M."/>
            <person name="Pohl T."/>
            <person name="Merkel B.J."/>
            <person name="Hornburger P."/>
            <person name="Mueller R.-W."/>
            <person name="Bruemmer F."/>
            <person name="Labrenz M."/>
            <person name="Spormann A.M."/>
            <person name="Op den Camp H."/>
            <person name="Overmann J."/>
            <person name="Amann R."/>
            <person name="Jetten M.S.M."/>
            <person name="Mascher T."/>
            <person name="Medema M.H."/>
            <person name="Devos D.P."/>
            <person name="Kaster A.-K."/>
            <person name="Ovreas L."/>
            <person name="Rohde M."/>
            <person name="Galperin M.Y."/>
            <person name="Jogler C."/>
        </authorList>
    </citation>
    <scope>NUCLEOTIDE SEQUENCE [LARGE SCALE GENOMIC DNA]</scope>
    <source>
        <strain evidence="14 15">Mal4</strain>
    </source>
</reference>
<dbReference type="InterPro" id="IPR028325">
    <property type="entry name" value="VG_K_chnl"/>
</dbReference>
<feature type="transmembrane region" description="Helical" evidence="12">
    <location>
        <begin position="64"/>
        <end position="83"/>
    </location>
</feature>
<dbReference type="GO" id="GO:0001508">
    <property type="term" value="P:action potential"/>
    <property type="evidence" value="ECO:0007669"/>
    <property type="project" value="TreeGrafter"/>
</dbReference>
<dbReference type="EMBL" id="CP036275">
    <property type="protein sequence ID" value="QDU39054.1"/>
    <property type="molecule type" value="Genomic_DNA"/>
</dbReference>
<dbReference type="AlphaFoldDB" id="A0A517Z998"/>
<feature type="transmembrane region" description="Helical" evidence="12">
    <location>
        <begin position="233"/>
        <end position="253"/>
    </location>
</feature>
<keyword evidence="2" id="KW-0813">Transport</keyword>
<evidence type="ECO:0000256" key="5">
    <source>
        <dbReference type="ARBA" id="ARBA00022826"/>
    </source>
</evidence>
<dbReference type="PANTHER" id="PTHR11537:SF254">
    <property type="entry name" value="POTASSIUM VOLTAGE-GATED CHANNEL PROTEIN SHAB"/>
    <property type="match status" value="1"/>
</dbReference>
<evidence type="ECO:0000256" key="1">
    <source>
        <dbReference type="ARBA" id="ARBA00004141"/>
    </source>
</evidence>
<dbReference type="PRINTS" id="PR00169">
    <property type="entry name" value="KCHANNEL"/>
</dbReference>
<evidence type="ECO:0000256" key="9">
    <source>
        <dbReference type="ARBA" id="ARBA00023065"/>
    </source>
</evidence>
<evidence type="ECO:0000256" key="12">
    <source>
        <dbReference type="SAM" id="Phobius"/>
    </source>
</evidence>
<dbReference type="GO" id="GO:0008076">
    <property type="term" value="C:voltage-gated potassium channel complex"/>
    <property type="evidence" value="ECO:0007669"/>
    <property type="project" value="InterPro"/>
</dbReference>
<evidence type="ECO:0000256" key="11">
    <source>
        <dbReference type="ARBA" id="ARBA00023303"/>
    </source>
</evidence>
<evidence type="ECO:0000256" key="10">
    <source>
        <dbReference type="ARBA" id="ARBA00023136"/>
    </source>
</evidence>
<accession>A0A517Z998</accession>
<organism evidence="14 15">
    <name type="scientific">Maioricimonas rarisocia</name>
    <dbReference type="NCBI Taxonomy" id="2528026"/>
    <lineage>
        <taxon>Bacteria</taxon>
        <taxon>Pseudomonadati</taxon>
        <taxon>Planctomycetota</taxon>
        <taxon>Planctomycetia</taxon>
        <taxon>Planctomycetales</taxon>
        <taxon>Planctomycetaceae</taxon>
        <taxon>Maioricimonas</taxon>
    </lineage>
</organism>
<dbReference type="Pfam" id="PF00520">
    <property type="entry name" value="Ion_trans"/>
    <property type="match status" value="1"/>
</dbReference>
<dbReference type="Proteomes" id="UP000320496">
    <property type="component" value="Chromosome"/>
</dbReference>
<evidence type="ECO:0000256" key="6">
    <source>
        <dbReference type="ARBA" id="ARBA00022882"/>
    </source>
</evidence>
<keyword evidence="6" id="KW-0851">Voltage-gated channel</keyword>
<evidence type="ECO:0000313" key="14">
    <source>
        <dbReference type="EMBL" id="QDU39054.1"/>
    </source>
</evidence>
<sequence length="292" mass="32156">MSRSAPAHQRRTPENWRERWYEVIFEADTRAGKLFDVVLLIAILLSVAVVMMESVRSIRSEHGSMLFAAEWFFTVLFTVEYFVRIVCAPRPLRYVFSFYGIVDLLAILPTYLTAIPWFAGKAGTQRLATIRALRLLRAFRIFKLAHMLSEAHALRYAIWAARAKIAVFLSVVLISVVIVGSAMHLIEGGKVDADGNPIITGFDSIPESMYWAIVTMTTVGYGDISPSTPAGKLLAAGMMILGYCLIIVPTGIVSAELAHVGARGLTTQVCPGCMSEGHDADAKHCKYCGTHL</sequence>
<dbReference type="SUPFAM" id="SSF81324">
    <property type="entry name" value="Voltage-gated potassium channels"/>
    <property type="match status" value="1"/>
</dbReference>
<feature type="transmembrane region" description="Helical" evidence="12">
    <location>
        <begin position="165"/>
        <end position="186"/>
    </location>
</feature>
<evidence type="ECO:0000259" key="13">
    <source>
        <dbReference type="Pfam" id="PF00520"/>
    </source>
</evidence>
<keyword evidence="9" id="KW-0406">Ion transport</keyword>
<feature type="transmembrane region" description="Helical" evidence="12">
    <location>
        <begin position="95"/>
        <end position="118"/>
    </location>
</feature>
<dbReference type="Gene3D" id="1.20.120.350">
    <property type="entry name" value="Voltage-gated potassium channels. Chain C"/>
    <property type="match status" value="1"/>
</dbReference>
<dbReference type="KEGG" id="mri:Mal4_33890"/>
<evidence type="ECO:0000256" key="8">
    <source>
        <dbReference type="ARBA" id="ARBA00022989"/>
    </source>
</evidence>
<keyword evidence="11 14" id="KW-0407">Ion channel</keyword>
<dbReference type="Gene3D" id="1.10.287.70">
    <property type="match status" value="1"/>
</dbReference>
<dbReference type="InterPro" id="IPR005821">
    <property type="entry name" value="Ion_trans_dom"/>
</dbReference>
<dbReference type="InterPro" id="IPR027359">
    <property type="entry name" value="Volt_channel_dom_sf"/>
</dbReference>
<protein>
    <submittedName>
        <fullName evidence="14">Cyclic nucleotide-gated potassium channel</fullName>
    </submittedName>
</protein>
<name>A0A517Z998_9PLAN</name>
<keyword evidence="7" id="KW-0630">Potassium</keyword>